<protein>
    <submittedName>
        <fullName evidence="2">Uncharacterized protein</fullName>
    </submittedName>
</protein>
<feature type="region of interest" description="Disordered" evidence="1">
    <location>
        <begin position="1"/>
        <end position="61"/>
    </location>
</feature>
<feature type="region of interest" description="Disordered" evidence="1">
    <location>
        <begin position="296"/>
        <end position="328"/>
    </location>
</feature>
<proteinExistence type="predicted"/>
<dbReference type="OrthoDB" id="3364905at2759"/>
<evidence type="ECO:0000313" key="2">
    <source>
        <dbReference type="EMBL" id="RDX49199.1"/>
    </source>
</evidence>
<dbReference type="AlphaFoldDB" id="A0A371D9K1"/>
<feature type="compositionally biased region" description="Polar residues" evidence="1">
    <location>
        <begin position="29"/>
        <end position="43"/>
    </location>
</feature>
<feature type="compositionally biased region" description="Acidic residues" evidence="1">
    <location>
        <begin position="1"/>
        <end position="10"/>
    </location>
</feature>
<feature type="region of interest" description="Disordered" evidence="1">
    <location>
        <begin position="135"/>
        <end position="176"/>
    </location>
</feature>
<name>A0A371D9K1_9APHY</name>
<reference evidence="2 3" key="1">
    <citation type="journal article" date="2018" name="Biotechnol. Biofuels">
        <title>Integrative visual omics of the white-rot fungus Polyporus brumalis exposes the biotechnological potential of its oxidative enzymes for delignifying raw plant biomass.</title>
        <authorList>
            <person name="Miyauchi S."/>
            <person name="Rancon A."/>
            <person name="Drula E."/>
            <person name="Hage H."/>
            <person name="Chaduli D."/>
            <person name="Favel A."/>
            <person name="Grisel S."/>
            <person name="Henrissat B."/>
            <person name="Herpoel-Gimbert I."/>
            <person name="Ruiz-Duenas F.J."/>
            <person name="Chevret D."/>
            <person name="Hainaut M."/>
            <person name="Lin J."/>
            <person name="Wang M."/>
            <person name="Pangilinan J."/>
            <person name="Lipzen A."/>
            <person name="Lesage-Meessen L."/>
            <person name="Navarro D."/>
            <person name="Riley R."/>
            <person name="Grigoriev I.V."/>
            <person name="Zhou S."/>
            <person name="Raouche S."/>
            <person name="Rosso M.N."/>
        </authorList>
    </citation>
    <scope>NUCLEOTIDE SEQUENCE [LARGE SCALE GENOMIC DNA]</scope>
    <source>
        <strain evidence="2 3">BRFM 1820</strain>
    </source>
</reference>
<keyword evidence="3" id="KW-1185">Reference proteome</keyword>
<dbReference type="Proteomes" id="UP000256964">
    <property type="component" value="Unassembled WGS sequence"/>
</dbReference>
<evidence type="ECO:0000313" key="3">
    <source>
        <dbReference type="Proteomes" id="UP000256964"/>
    </source>
</evidence>
<evidence type="ECO:0000256" key="1">
    <source>
        <dbReference type="SAM" id="MobiDB-lite"/>
    </source>
</evidence>
<gene>
    <name evidence="2" type="ORF">OH76DRAFT_1404096</name>
</gene>
<accession>A0A371D9K1</accession>
<organism evidence="2 3">
    <name type="scientific">Lentinus brumalis</name>
    <dbReference type="NCBI Taxonomy" id="2498619"/>
    <lineage>
        <taxon>Eukaryota</taxon>
        <taxon>Fungi</taxon>
        <taxon>Dikarya</taxon>
        <taxon>Basidiomycota</taxon>
        <taxon>Agaricomycotina</taxon>
        <taxon>Agaricomycetes</taxon>
        <taxon>Polyporales</taxon>
        <taxon>Polyporaceae</taxon>
        <taxon>Lentinus</taxon>
    </lineage>
</organism>
<dbReference type="EMBL" id="KZ857407">
    <property type="protein sequence ID" value="RDX49199.1"/>
    <property type="molecule type" value="Genomic_DNA"/>
</dbReference>
<sequence length="468" mass="50545">MPSIDNDDDLFSSRYLSAKTGPTPHKSPSRQTLTLNGRKSSASLRGPSSLADALGDDAGNGRHSLAHELAAALLPEPSAGSKLLAEEFGIEYDEGAEGIDGTPQGTYDESAPQFRGEEEGVEVDMGGVDSLAAQLNGASSHSHSLAHPVEDVPPDFDPDFRSPPVSPTKPRRQPEQDPMAILAADLEYTEKFLSQLRRLDVGEPSHTTPTLERLASDMIRRINDATRDRETQLRELLEYEREFRKISGEVGGNDALSVLPELEDIIKDDILAPGSSATRAGAELADLDTIAEDATLQSNDWEVDPDRSGLGDEDEDEYGSAYPPTPVKTEFPLPPSLTGPPTPTVAITHLTHLRTFTASTAASLATISEHTQVNAAATTEAGRKIRALKNKLGGWRTEWDSAERSRVRIEKWEAGIVDGDTPVSGATSPPRVQRRIDGRKLVQEHMQAFEKALAEAHVKTQAIMAAVS</sequence>